<organism evidence="1 2">
    <name type="scientific">Microbulbifer aestuariivivens</name>
    <dbReference type="NCBI Taxonomy" id="1908308"/>
    <lineage>
        <taxon>Bacteria</taxon>
        <taxon>Pseudomonadati</taxon>
        <taxon>Pseudomonadota</taxon>
        <taxon>Gammaproteobacteria</taxon>
        <taxon>Cellvibrionales</taxon>
        <taxon>Microbulbiferaceae</taxon>
        <taxon>Microbulbifer</taxon>
    </lineage>
</organism>
<protein>
    <submittedName>
        <fullName evidence="1">Uncharacterized protein</fullName>
    </submittedName>
</protein>
<proteinExistence type="predicted"/>
<sequence>MEKILRTLEHLSYIIECASVDFMGEAKTELQRLCEDLENDSEYFFAEKEAVSAELRDALSKYKNHNYKAGTSKLASTNRKLWRLVIP</sequence>
<dbReference type="Proteomes" id="UP001408594">
    <property type="component" value="Unassembled WGS sequence"/>
</dbReference>
<keyword evidence="2" id="KW-1185">Reference proteome</keyword>
<reference evidence="1 2" key="1">
    <citation type="submission" date="2024-02" db="EMBL/GenBank/DDBJ databases">
        <title>Microbulbifer aestuariivivens NBRC 112533.</title>
        <authorList>
            <person name="Ichikawa N."/>
            <person name="Katano-Makiyama Y."/>
            <person name="Hidaka K."/>
        </authorList>
    </citation>
    <scope>NUCLEOTIDE SEQUENCE [LARGE SCALE GENOMIC DNA]</scope>
    <source>
        <strain evidence="1 2">NBRC 112533</strain>
    </source>
</reference>
<gene>
    <name evidence="1" type="ORF">Maes01_00607</name>
</gene>
<evidence type="ECO:0000313" key="1">
    <source>
        <dbReference type="EMBL" id="GAA5524055.1"/>
    </source>
</evidence>
<accession>A0ABP9WLS7</accession>
<dbReference type="RefSeq" id="WP_345548719.1">
    <property type="nucleotide sequence ID" value="NZ_BAABRT010000003.1"/>
</dbReference>
<evidence type="ECO:0000313" key="2">
    <source>
        <dbReference type="Proteomes" id="UP001408594"/>
    </source>
</evidence>
<comment type="caution">
    <text evidence="1">The sequence shown here is derived from an EMBL/GenBank/DDBJ whole genome shotgun (WGS) entry which is preliminary data.</text>
</comment>
<name>A0ABP9WLS7_9GAMM</name>
<dbReference type="EMBL" id="BAABRT010000003">
    <property type="protein sequence ID" value="GAA5524055.1"/>
    <property type="molecule type" value="Genomic_DNA"/>
</dbReference>